<dbReference type="InterPro" id="IPR020810">
    <property type="entry name" value="Enolase_C"/>
</dbReference>
<dbReference type="SMART" id="SM01192">
    <property type="entry name" value="Enolase_C"/>
    <property type="match status" value="1"/>
</dbReference>
<comment type="cofactor">
    <cofactor evidence="9">
        <name>Mg(2+)</name>
        <dbReference type="ChEBI" id="CHEBI:18420"/>
    </cofactor>
    <text evidence="9">Mg(2+) is required for catalysis and for stabilizing the dimer.</text>
</comment>
<dbReference type="HAMAP" id="MF_00318">
    <property type="entry name" value="Enolase"/>
    <property type="match status" value="1"/>
</dbReference>
<dbReference type="SUPFAM" id="SSF51604">
    <property type="entry name" value="Enolase C-terminal domain-like"/>
    <property type="match status" value="1"/>
</dbReference>
<dbReference type="GO" id="GO:0009986">
    <property type="term" value="C:cell surface"/>
    <property type="evidence" value="ECO:0007669"/>
    <property type="project" value="UniProtKB-SubCell"/>
</dbReference>
<feature type="binding site" evidence="6 9">
    <location>
        <position position="241"/>
    </location>
    <ligand>
        <name>Mg(2+)</name>
        <dbReference type="ChEBI" id="CHEBI:18420"/>
    </ligand>
</feature>
<dbReference type="EMBL" id="NEXJ01000047">
    <property type="protein sequence ID" value="PSN91450.1"/>
    <property type="molecule type" value="Genomic_DNA"/>
</dbReference>
<dbReference type="GO" id="GO:0000287">
    <property type="term" value="F:magnesium ion binding"/>
    <property type="evidence" value="ECO:0007669"/>
    <property type="project" value="UniProtKB-UniRule"/>
</dbReference>
<evidence type="ECO:0000256" key="9">
    <source>
        <dbReference type="PIRSR" id="PIRSR001400-3"/>
    </source>
</evidence>
<evidence type="ECO:0000256" key="3">
    <source>
        <dbReference type="ARBA" id="ARBA00022842"/>
    </source>
</evidence>
<keyword evidence="5 6" id="KW-0456">Lyase</keyword>
<evidence type="ECO:0000259" key="11">
    <source>
        <dbReference type="SMART" id="SM01193"/>
    </source>
</evidence>
<dbReference type="InterPro" id="IPR020811">
    <property type="entry name" value="Enolase_N"/>
</dbReference>
<feature type="binding site" evidence="8">
    <location>
        <position position="153"/>
    </location>
    <ligand>
        <name>substrate</name>
    </ligand>
</feature>
<dbReference type="PANTHER" id="PTHR11902">
    <property type="entry name" value="ENOLASE"/>
    <property type="match status" value="1"/>
</dbReference>
<feature type="domain" description="Enolase C-terminal TIM barrel" evidence="10">
    <location>
        <begin position="137"/>
        <end position="420"/>
    </location>
</feature>
<keyword evidence="4 6" id="KW-0324">Glycolysis</keyword>
<feature type="binding site" evidence="8">
    <location>
        <position position="308"/>
    </location>
    <ligand>
        <name>substrate</name>
    </ligand>
</feature>
<feature type="binding site" evidence="8">
    <location>
        <position position="384"/>
    </location>
    <ligand>
        <name>substrate</name>
    </ligand>
</feature>
<feature type="binding site" evidence="8">
    <location>
        <begin position="360"/>
        <end position="363"/>
    </location>
    <ligand>
        <name>substrate</name>
    </ligand>
</feature>
<comment type="catalytic activity">
    <reaction evidence="6">
        <text>(2R)-2-phosphoglycerate = phosphoenolpyruvate + H2O</text>
        <dbReference type="Rhea" id="RHEA:10164"/>
        <dbReference type="ChEBI" id="CHEBI:15377"/>
        <dbReference type="ChEBI" id="CHEBI:58289"/>
        <dbReference type="ChEBI" id="CHEBI:58702"/>
        <dbReference type="EC" id="4.2.1.11"/>
    </reaction>
</comment>
<organism evidence="12 13">
    <name type="scientific">Candidatus Marsarchaeota G2 archaeon ECH_B_SAG-M15</name>
    <dbReference type="NCBI Taxonomy" id="1978162"/>
    <lineage>
        <taxon>Archaea</taxon>
        <taxon>Candidatus Marsarchaeota</taxon>
        <taxon>Candidatus Marsarchaeota group 2</taxon>
    </lineage>
</organism>
<dbReference type="GO" id="GO:0005576">
    <property type="term" value="C:extracellular region"/>
    <property type="evidence" value="ECO:0007669"/>
    <property type="project" value="UniProtKB-SubCell"/>
</dbReference>
<dbReference type="Proteomes" id="UP000240490">
    <property type="component" value="Unassembled WGS sequence"/>
</dbReference>
<keyword evidence="3 6" id="KW-0460">Magnesium</keyword>
<evidence type="ECO:0000259" key="10">
    <source>
        <dbReference type="SMART" id="SM01192"/>
    </source>
</evidence>
<gene>
    <name evidence="6" type="primary">eno</name>
    <name evidence="12" type="ORF">B9Q08_02820</name>
</gene>
<sequence length="420" mass="45114">MSTIKSVVGHEVLDSRANPTVYVEVKTSSGATGYGYAPSGASTGRREAVELRDGGPRFLGKGVTQCLKALREKVEPALKGLEVSDQALIDKTLREIDGTANFSSIGANTSTAVSIACFRAAAQEFNLPPYLKNGKGSHVLPTPMFNVLNGGKHAGNGLGIQEFMIVPAAQSFHESIRIAVEVYLNLKEVLREEVGVSAVNVGDEGGFAPPFTTTTQALDSLVKATRRAGYKEGVDVFFALDPAATSFYRNGKYTLDGKTMDSTKLLEHYLKICTEYPIISIEDPCSEDDWEGFVSAKRSLKGLRIVGDDLLVTRAENIEKAFEIDACNAAIIKINQVGTVSMAVDAINSAKSHGWLPIVSHRSGETEDTFISHFATAYSTGAIKSGAPARGERTAKYNELLKIEDSDPSCVFKGISVFKV</sequence>
<comment type="caution">
    <text evidence="12">The sequence shown here is derived from an EMBL/GenBank/DDBJ whole genome shotgun (WGS) entry which is preliminary data.</text>
</comment>
<evidence type="ECO:0000256" key="1">
    <source>
        <dbReference type="ARBA" id="ARBA00005031"/>
    </source>
</evidence>
<feature type="domain" description="Enolase N-terminal" evidence="11">
    <location>
        <begin position="4"/>
        <end position="131"/>
    </location>
</feature>
<feature type="binding site" evidence="6">
    <location>
        <position position="363"/>
    </location>
    <ligand>
        <name>(2R)-2-phosphoglycerate</name>
        <dbReference type="ChEBI" id="CHEBI:58289"/>
    </ligand>
</feature>
<evidence type="ECO:0000256" key="6">
    <source>
        <dbReference type="HAMAP-Rule" id="MF_00318"/>
    </source>
</evidence>
<dbReference type="PIRSF" id="PIRSF001400">
    <property type="entry name" value="Enolase"/>
    <property type="match status" value="1"/>
</dbReference>
<dbReference type="AlphaFoldDB" id="A0A2R6AYH8"/>
<dbReference type="InterPro" id="IPR036849">
    <property type="entry name" value="Enolase-like_C_sf"/>
</dbReference>
<protein>
    <recommendedName>
        <fullName evidence="6">Enolase</fullName>
        <ecNumber evidence="6">4.2.1.11</ecNumber>
    </recommendedName>
    <alternativeName>
        <fullName evidence="6">2-phospho-D-glycerate hydro-lyase</fullName>
    </alternativeName>
    <alternativeName>
        <fullName evidence="6">2-phosphoglycerate dehydratase</fullName>
    </alternativeName>
</protein>
<name>A0A2R6AYH8_9ARCH</name>
<dbReference type="SFLD" id="SFLDS00001">
    <property type="entry name" value="Enolase"/>
    <property type="match status" value="1"/>
</dbReference>
<comment type="similarity">
    <text evidence="2 6">Belongs to the enolase family.</text>
</comment>
<comment type="cofactor">
    <cofactor evidence="6">
        <name>Mg(2+)</name>
        <dbReference type="ChEBI" id="CHEBI:18420"/>
    </cofactor>
    <text evidence="6">Binds a second Mg(2+) ion via substrate during catalysis.</text>
</comment>
<keyword evidence="6" id="KW-0963">Cytoplasm</keyword>
<dbReference type="Pfam" id="PF00113">
    <property type="entry name" value="Enolase_C"/>
    <property type="match status" value="1"/>
</dbReference>
<evidence type="ECO:0000256" key="2">
    <source>
        <dbReference type="ARBA" id="ARBA00009604"/>
    </source>
</evidence>
<feature type="binding site" evidence="8">
    <location>
        <position position="282"/>
    </location>
    <ligand>
        <name>substrate</name>
    </ligand>
</feature>
<feature type="active site" description="Proton acceptor" evidence="6 7">
    <location>
        <position position="333"/>
    </location>
</feature>
<dbReference type="PANTHER" id="PTHR11902:SF1">
    <property type="entry name" value="ENOLASE"/>
    <property type="match status" value="1"/>
</dbReference>
<comment type="function">
    <text evidence="6">Catalyzes the reversible conversion of 2-phosphoglycerate (2-PG) into phosphoenolpyruvate (PEP). It is essential for the degradation of carbohydrates via glycolysis.</text>
</comment>
<evidence type="ECO:0000313" key="13">
    <source>
        <dbReference type="Proteomes" id="UP000240490"/>
    </source>
</evidence>
<keyword evidence="12" id="KW-0670">Pyruvate</keyword>
<dbReference type="InterPro" id="IPR000941">
    <property type="entry name" value="Enolase"/>
</dbReference>
<reference evidence="12 13" key="1">
    <citation type="submission" date="2017-04" db="EMBL/GenBank/DDBJ databases">
        <title>Novel microbial lineages endemic to geothermal iron-oxide mats fill important gaps in the evolutionary history of Archaea.</title>
        <authorList>
            <person name="Jay Z.J."/>
            <person name="Beam J.P."/>
            <person name="Dlakic M."/>
            <person name="Rusch D.B."/>
            <person name="Kozubal M.A."/>
            <person name="Inskeep W.P."/>
        </authorList>
    </citation>
    <scope>NUCLEOTIDE SEQUENCE [LARGE SCALE GENOMIC DNA]</scope>
    <source>
        <strain evidence="12">ECH_B_SAG-M15</strain>
    </source>
</reference>
<accession>A0A2R6AYH8</accession>
<evidence type="ECO:0000256" key="7">
    <source>
        <dbReference type="PIRSR" id="PIRSR001400-1"/>
    </source>
</evidence>
<dbReference type="CDD" id="cd03313">
    <property type="entry name" value="enolase"/>
    <property type="match status" value="1"/>
</dbReference>
<dbReference type="UniPathway" id="UPA00109">
    <property type="reaction ID" value="UER00187"/>
</dbReference>
<proteinExistence type="inferred from homology"/>
<feature type="active site" description="Proton donor" evidence="6 7">
    <location>
        <position position="204"/>
    </location>
</feature>
<dbReference type="GO" id="GO:0004634">
    <property type="term" value="F:phosphopyruvate hydratase activity"/>
    <property type="evidence" value="ECO:0007669"/>
    <property type="project" value="UniProtKB-UniRule"/>
</dbReference>
<evidence type="ECO:0000256" key="4">
    <source>
        <dbReference type="ARBA" id="ARBA00023152"/>
    </source>
</evidence>
<evidence type="ECO:0000256" key="5">
    <source>
        <dbReference type="ARBA" id="ARBA00023239"/>
    </source>
</evidence>
<feature type="binding site" evidence="6">
    <location>
        <position position="384"/>
    </location>
    <ligand>
        <name>(2R)-2-phosphoglycerate</name>
        <dbReference type="ChEBI" id="CHEBI:58289"/>
    </ligand>
</feature>
<comment type="subcellular location">
    <subcellularLocation>
        <location evidence="6">Cytoplasm</location>
    </subcellularLocation>
    <subcellularLocation>
        <location evidence="6">Secreted</location>
    </subcellularLocation>
    <subcellularLocation>
        <location evidence="6">Cell surface</location>
    </subcellularLocation>
    <text evidence="6">Fractions of enolase are present in both the cytoplasm and on the cell surface.</text>
</comment>
<feature type="binding site" evidence="6 9">
    <location>
        <position position="282"/>
    </location>
    <ligand>
        <name>Mg(2+)</name>
        <dbReference type="ChEBI" id="CHEBI:18420"/>
    </ligand>
</feature>
<feature type="binding site" evidence="6">
    <location>
        <position position="362"/>
    </location>
    <ligand>
        <name>(2R)-2-phosphoglycerate</name>
        <dbReference type="ChEBI" id="CHEBI:58289"/>
    </ligand>
</feature>
<evidence type="ECO:0000256" key="8">
    <source>
        <dbReference type="PIRSR" id="PIRSR001400-2"/>
    </source>
</evidence>
<dbReference type="SFLD" id="SFLDF00002">
    <property type="entry name" value="enolase"/>
    <property type="match status" value="1"/>
</dbReference>
<dbReference type="GO" id="GO:0006096">
    <property type="term" value="P:glycolytic process"/>
    <property type="evidence" value="ECO:0007669"/>
    <property type="project" value="UniProtKB-UniRule"/>
</dbReference>
<feature type="binding site" evidence="6 9">
    <location>
        <position position="308"/>
    </location>
    <ligand>
        <name>Mg(2+)</name>
        <dbReference type="ChEBI" id="CHEBI:18420"/>
    </ligand>
</feature>
<dbReference type="InterPro" id="IPR029017">
    <property type="entry name" value="Enolase-like_N"/>
</dbReference>
<feature type="binding site" evidence="6">
    <location>
        <position position="333"/>
    </location>
    <ligand>
        <name>(2R)-2-phosphoglycerate</name>
        <dbReference type="ChEBI" id="CHEBI:58289"/>
    </ligand>
</feature>
<comment type="pathway">
    <text evidence="1 6">Carbohydrate degradation; glycolysis; pyruvate from D-glyceraldehyde 3-phosphate: step 4/5.</text>
</comment>
<dbReference type="SFLD" id="SFLDG00178">
    <property type="entry name" value="enolase"/>
    <property type="match status" value="1"/>
</dbReference>
<dbReference type="EC" id="4.2.1.11" evidence="6"/>
<dbReference type="PRINTS" id="PR00148">
    <property type="entry name" value="ENOLASE"/>
</dbReference>
<dbReference type="Gene3D" id="3.20.20.120">
    <property type="entry name" value="Enolase-like C-terminal domain"/>
    <property type="match status" value="1"/>
</dbReference>
<dbReference type="SMART" id="SM01193">
    <property type="entry name" value="Enolase_N"/>
    <property type="match status" value="1"/>
</dbReference>
<keyword evidence="6" id="KW-0964">Secreted</keyword>
<dbReference type="SUPFAM" id="SSF54826">
    <property type="entry name" value="Enolase N-terminal domain-like"/>
    <property type="match status" value="1"/>
</dbReference>
<dbReference type="Pfam" id="PF03952">
    <property type="entry name" value="Enolase_N"/>
    <property type="match status" value="1"/>
</dbReference>
<dbReference type="Gene3D" id="3.30.390.10">
    <property type="entry name" value="Enolase-like, N-terminal domain"/>
    <property type="match status" value="1"/>
</dbReference>
<dbReference type="GO" id="GO:0000015">
    <property type="term" value="C:phosphopyruvate hydratase complex"/>
    <property type="evidence" value="ECO:0007669"/>
    <property type="project" value="InterPro"/>
</dbReference>
<feature type="binding site" evidence="8">
    <location>
        <position position="162"/>
    </location>
    <ligand>
        <name>substrate</name>
    </ligand>
</feature>
<evidence type="ECO:0000313" key="12">
    <source>
        <dbReference type="EMBL" id="PSN91450.1"/>
    </source>
</evidence>
<dbReference type="NCBIfam" id="TIGR01060">
    <property type="entry name" value="eno"/>
    <property type="match status" value="1"/>
</dbReference>
<keyword evidence="6 9" id="KW-0479">Metal-binding</keyword>
<feature type="binding site" evidence="6">
    <location>
        <position position="161"/>
    </location>
    <ligand>
        <name>(2R)-2-phosphoglycerate</name>
        <dbReference type="ChEBI" id="CHEBI:58289"/>
    </ligand>
</feature>